<dbReference type="PANTHER" id="PTHR43394:SF1">
    <property type="entry name" value="ATP-BINDING CASSETTE SUB-FAMILY B MEMBER 10, MITOCHONDRIAL"/>
    <property type="match status" value="1"/>
</dbReference>
<dbReference type="OrthoDB" id="6828292at2"/>
<evidence type="ECO:0000256" key="2">
    <source>
        <dbReference type="ARBA" id="ARBA00022448"/>
    </source>
</evidence>
<feature type="transmembrane region" description="Helical" evidence="9">
    <location>
        <begin position="35"/>
        <end position="58"/>
    </location>
</feature>
<evidence type="ECO:0000259" key="10">
    <source>
        <dbReference type="PROSITE" id="PS50893"/>
    </source>
</evidence>
<keyword evidence="13" id="KW-1185">Reference proteome</keyword>
<reference evidence="13" key="1">
    <citation type="submission" date="2016-08" db="EMBL/GenBank/DDBJ databases">
        <authorList>
            <person name="Merda D."/>
            <person name="Briand M."/>
            <person name="Taghouti G."/>
            <person name="Carrere S."/>
            <person name="Gouzy J."/>
            <person name="Portier P."/>
            <person name="Jacques M.-A."/>
            <person name="Fischer-Le Saux M."/>
        </authorList>
    </citation>
    <scope>NUCLEOTIDE SEQUENCE [LARGE SCALE GENOMIC DNA]</scope>
    <source>
        <strain evidence="13">CFBP4643</strain>
    </source>
</reference>
<evidence type="ECO:0000256" key="4">
    <source>
        <dbReference type="ARBA" id="ARBA00022692"/>
    </source>
</evidence>
<keyword evidence="6 12" id="KW-0067">ATP-binding</keyword>
<dbReference type="InterPro" id="IPR027417">
    <property type="entry name" value="P-loop_NTPase"/>
</dbReference>
<dbReference type="GO" id="GO:0015421">
    <property type="term" value="F:ABC-type oligopeptide transporter activity"/>
    <property type="evidence" value="ECO:0007669"/>
    <property type="project" value="TreeGrafter"/>
</dbReference>
<comment type="caution">
    <text evidence="12">The sequence shown here is derived from an EMBL/GenBank/DDBJ whole genome shotgun (WGS) entry which is preliminary data.</text>
</comment>
<dbReference type="InterPro" id="IPR017871">
    <property type="entry name" value="ABC_transporter-like_CS"/>
</dbReference>
<dbReference type="InterPro" id="IPR003593">
    <property type="entry name" value="AAA+_ATPase"/>
</dbReference>
<dbReference type="PANTHER" id="PTHR43394">
    <property type="entry name" value="ATP-DEPENDENT PERMEASE MDL1, MITOCHONDRIAL"/>
    <property type="match status" value="1"/>
</dbReference>
<keyword evidence="7 9" id="KW-1133">Transmembrane helix</keyword>
<dbReference type="GO" id="GO:0005524">
    <property type="term" value="F:ATP binding"/>
    <property type="evidence" value="ECO:0007669"/>
    <property type="project" value="UniProtKB-KW"/>
</dbReference>
<keyword evidence="3" id="KW-1003">Cell membrane</keyword>
<dbReference type="SUPFAM" id="SSF90123">
    <property type="entry name" value="ABC transporter transmembrane region"/>
    <property type="match status" value="1"/>
</dbReference>
<accession>A0A2S7D5T8</accession>
<evidence type="ECO:0000256" key="1">
    <source>
        <dbReference type="ARBA" id="ARBA00004651"/>
    </source>
</evidence>
<dbReference type="EMBL" id="MDEI01000004">
    <property type="protein sequence ID" value="PPU69177.1"/>
    <property type="molecule type" value="Genomic_DNA"/>
</dbReference>
<feature type="transmembrane region" description="Helical" evidence="9">
    <location>
        <begin position="268"/>
        <end position="293"/>
    </location>
</feature>
<evidence type="ECO:0000256" key="5">
    <source>
        <dbReference type="ARBA" id="ARBA00022741"/>
    </source>
</evidence>
<proteinExistence type="predicted"/>
<organism evidence="12 13">
    <name type="scientific">Xanthomonas pisi</name>
    <dbReference type="NCBI Taxonomy" id="56457"/>
    <lineage>
        <taxon>Bacteria</taxon>
        <taxon>Pseudomonadati</taxon>
        <taxon>Pseudomonadota</taxon>
        <taxon>Gammaproteobacteria</taxon>
        <taxon>Lysobacterales</taxon>
        <taxon>Lysobacteraceae</taxon>
        <taxon>Xanthomonas</taxon>
    </lineage>
</organism>
<dbReference type="GO" id="GO:0005886">
    <property type="term" value="C:plasma membrane"/>
    <property type="evidence" value="ECO:0007669"/>
    <property type="project" value="UniProtKB-SubCell"/>
</dbReference>
<keyword evidence="4 9" id="KW-0812">Transmembrane</keyword>
<dbReference type="PROSITE" id="PS50929">
    <property type="entry name" value="ABC_TM1F"/>
    <property type="match status" value="1"/>
</dbReference>
<dbReference type="AlphaFoldDB" id="A0A2S7D5T8"/>
<dbReference type="Proteomes" id="UP000238191">
    <property type="component" value="Unassembled WGS sequence"/>
</dbReference>
<name>A0A2S7D5T8_9XANT</name>
<dbReference type="InterPro" id="IPR011527">
    <property type="entry name" value="ABC1_TM_dom"/>
</dbReference>
<feature type="transmembrane region" description="Helical" evidence="9">
    <location>
        <begin position="181"/>
        <end position="208"/>
    </location>
</feature>
<evidence type="ECO:0000256" key="9">
    <source>
        <dbReference type="SAM" id="Phobius"/>
    </source>
</evidence>
<dbReference type="InterPro" id="IPR036640">
    <property type="entry name" value="ABC1_TM_sf"/>
</dbReference>
<feature type="transmembrane region" description="Helical" evidence="9">
    <location>
        <begin position="78"/>
        <end position="96"/>
    </location>
</feature>
<dbReference type="InterPro" id="IPR003439">
    <property type="entry name" value="ABC_transporter-like_ATP-bd"/>
</dbReference>
<dbReference type="Gene3D" id="1.20.1560.10">
    <property type="entry name" value="ABC transporter type 1, transmembrane domain"/>
    <property type="match status" value="1"/>
</dbReference>
<evidence type="ECO:0000259" key="11">
    <source>
        <dbReference type="PROSITE" id="PS50929"/>
    </source>
</evidence>
<gene>
    <name evidence="12" type="ORF">XpiCFBP4643_06520</name>
</gene>
<dbReference type="GO" id="GO:0016887">
    <property type="term" value="F:ATP hydrolysis activity"/>
    <property type="evidence" value="ECO:0007669"/>
    <property type="project" value="InterPro"/>
</dbReference>
<keyword evidence="2" id="KW-0813">Transport</keyword>
<evidence type="ECO:0000256" key="6">
    <source>
        <dbReference type="ARBA" id="ARBA00022840"/>
    </source>
</evidence>
<feature type="transmembrane region" description="Helical" evidence="9">
    <location>
        <begin position="154"/>
        <end position="175"/>
    </location>
</feature>
<dbReference type="PROSITE" id="PS50893">
    <property type="entry name" value="ABC_TRANSPORTER_2"/>
    <property type="match status" value="1"/>
</dbReference>
<protein>
    <submittedName>
        <fullName evidence="12">ABC transporter ATP-binding protein</fullName>
    </submittedName>
</protein>
<dbReference type="SMART" id="SM00382">
    <property type="entry name" value="AAA"/>
    <property type="match status" value="1"/>
</dbReference>
<evidence type="ECO:0000256" key="3">
    <source>
        <dbReference type="ARBA" id="ARBA00022475"/>
    </source>
</evidence>
<dbReference type="FunFam" id="3.40.50.300:FF:000221">
    <property type="entry name" value="Multidrug ABC transporter ATP-binding protein"/>
    <property type="match status" value="1"/>
</dbReference>
<evidence type="ECO:0000313" key="13">
    <source>
        <dbReference type="Proteomes" id="UP000238191"/>
    </source>
</evidence>
<keyword evidence="8 9" id="KW-0472">Membrane</keyword>
<evidence type="ECO:0000313" key="12">
    <source>
        <dbReference type="EMBL" id="PPU69177.1"/>
    </source>
</evidence>
<evidence type="ECO:0000256" key="8">
    <source>
        <dbReference type="ARBA" id="ARBA00023136"/>
    </source>
</evidence>
<dbReference type="Gene3D" id="3.40.50.300">
    <property type="entry name" value="P-loop containing nucleotide triphosphate hydrolases"/>
    <property type="match status" value="1"/>
</dbReference>
<dbReference type="Pfam" id="PF00005">
    <property type="entry name" value="ABC_tran"/>
    <property type="match status" value="1"/>
</dbReference>
<dbReference type="PROSITE" id="PS00211">
    <property type="entry name" value="ABC_TRANSPORTER_1"/>
    <property type="match status" value="1"/>
</dbReference>
<dbReference type="InterPro" id="IPR039421">
    <property type="entry name" value="Type_1_exporter"/>
</dbReference>
<dbReference type="RefSeq" id="WP_046965487.1">
    <property type="nucleotide sequence ID" value="NZ_MDEI01000004.1"/>
</dbReference>
<comment type="subcellular location">
    <subcellularLocation>
        <location evidence="1">Cell membrane</location>
        <topology evidence="1">Multi-pass membrane protein</topology>
    </subcellularLocation>
</comment>
<sequence length="607" mass="66782">MPPRRGILEFTRNLVSVLGHSRYALSLVWSANRSLAIGMCLLTLVASVLPAATAFVGAKIVDSVVGAISQPDSGAHAVAFRWVLVEGLLVVSLAATNRGIFLMQHLLRGQLGQHIFELIAEKALSMELAQFEDAHIYDKLVRARQEASTRPISIVKWTFAFIQSMVSLCTFGAILVHFSPWAIIIMPLCGLPVFLAESKFSGDAFLLYRWRSPEGRKQLYLESVTLDDDHVKEVKLFGLGALLVRRHRAIYNGLYAADKELLVGRSTWCFLLGLIGTAGLYSVYAAIVTATIATRITLGQMTMYLLLFRQSQSAISSGLAAVGGMYEDNLYLSILSDYLSTPVRPPRGAGCAGPVFNDGVRFEGVSFRYPGSDEFAVSDVDLHIKPGESLAIVGTNGSGKSTLIKLLTRLYEPTSGRILLDGLDLQEWDESALRERIGVIFQDFVHYNWLVGENIGVGDVHHFDDESRWRDAAEKGMAAPFIAALPSGYGTQLGKWFKSGRQLSGGQWQAVALARAFMRTRADILVLDEPTSAMDASVEADVFKNFRERSFGKIAVLISHRFSTVRMADRIIVVEGGRIVERGSHDELMLAGESYARLFAMQANGYR</sequence>
<evidence type="ECO:0000256" key="7">
    <source>
        <dbReference type="ARBA" id="ARBA00022989"/>
    </source>
</evidence>
<feature type="domain" description="ABC transmembrane type-1" evidence="11">
    <location>
        <begin position="37"/>
        <end position="327"/>
    </location>
</feature>
<keyword evidence="5" id="KW-0547">Nucleotide-binding</keyword>
<dbReference type="SUPFAM" id="SSF52540">
    <property type="entry name" value="P-loop containing nucleoside triphosphate hydrolases"/>
    <property type="match status" value="1"/>
</dbReference>
<feature type="domain" description="ABC transporter" evidence="10">
    <location>
        <begin position="360"/>
        <end position="601"/>
    </location>
</feature>